<keyword evidence="3" id="KW-1185">Reference proteome</keyword>
<name>A0A6L6Q6R9_9BURK</name>
<reference evidence="2 3" key="1">
    <citation type="submission" date="2019-11" db="EMBL/GenBank/DDBJ databases">
        <title>Type strains purchased from KCTC, JCM and DSMZ.</title>
        <authorList>
            <person name="Lu H."/>
        </authorList>
    </citation>
    <scope>NUCLEOTIDE SEQUENCE [LARGE SCALE GENOMIC DNA]</scope>
    <source>
        <strain evidence="2 3">KCTC 42409</strain>
    </source>
</reference>
<dbReference type="Proteomes" id="UP000484015">
    <property type="component" value="Unassembled WGS sequence"/>
</dbReference>
<dbReference type="AlphaFoldDB" id="A0A6L6Q6R9"/>
<accession>A0A6L6Q6R9</accession>
<evidence type="ECO:0008006" key="4">
    <source>
        <dbReference type="Google" id="ProtNLM"/>
    </source>
</evidence>
<evidence type="ECO:0000256" key="1">
    <source>
        <dbReference type="SAM" id="SignalP"/>
    </source>
</evidence>
<sequence length="206" mass="21066">MHKHLASILAVAALALPAAAYSQAQLSNNSNNKYENAEEGGNSAAAYLKQYAGVAQETSIAQAKLLAVLGMTEQAGTVAVVGRELAPSSPRTALEDVLKSQAETAQLLTRGFASAKPLAAESRDRLSADVAAFALTVAGNAALAKDMAANRRKLAAFEGLGVTQAVYLAKVLPEHVKALRQALKDAASYAAANGITLPPEVAAAAG</sequence>
<proteinExistence type="predicted"/>
<keyword evidence="1" id="KW-0732">Signal</keyword>
<feature type="chain" id="PRO_5026690424" description="DUF4142 domain-containing protein" evidence="1">
    <location>
        <begin position="25"/>
        <end position="206"/>
    </location>
</feature>
<evidence type="ECO:0000313" key="2">
    <source>
        <dbReference type="EMBL" id="MTW05295.1"/>
    </source>
</evidence>
<gene>
    <name evidence="2" type="ORF">GM668_24760</name>
</gene>
<comment type="caution">
    <text evidence="2">The sequence shown here is derived from an EMBL/GenBank/DDBJ whole genome shotgun (WGS) entry which is preliminary data.</text>
</comment>
<organism evidence="2 3">
    <name type="scientific">Pseudoduganella ginsengisoli</name>
    <dbReference type="NCBI Taxonomy" id="1462440"/>
    <lineage>
        <taxon>Bacteria</taxon>
        <taxon>Pseudomonadati</taxon>
        <taxon>Pseudomonadota</taxon>
        <taxon>Betaproteobacteria</taxon>
        <taxon>Burkholderiales</taxon>
        <taxon>Oxalobacteraceae</taxon>
        <taxon>Telluria group</taxon>
        <taxon>Pseudoduganella</taxon>
    </lineage>
</organism>
<evidence type="ECO:0000313" key="3">
    <source>
        <dbReference type="Proteomes" id="UP000484015"/>
    </source>
</evidence>
<dbReference type="RefSeq" id="WP_155441642.1">
    <property type="nucleotide sequence ID" value="NZ_WNLA01000022.1"/>
</dbReference>
<dbReference type="EMBL" id="WNLA01000022">
    <property type="protein sequence ID" value="MTW05295.1"/>
    <property type="molecule type" value="Genomic_DNA"/>
</dbReference>
<protein>
    <recommendedName>
        <fullName evidence="4">DUF4142 domain-containing protein</fullName>
    </recommendedName>
</protein>
<feature type="signal peptide" evidence="1">
    <location>
        <begin position="1"/>
        <end position="24"/>
    </location>
</feature>